<dbReference type="OrthoDB" id="3864373at2759"/>
<proteinExistence type="predicted"/>
<evidence type="ECO:0000256" key="1">
    <source>
        <dbReference type="SAM" id="MobiDB-lite"/>
    </source>
</evidence>
<gene>
    <name evidence="3" type="ORF">B0A55_01082</name>
</gene>
<keyword evidence="2" id="KW-0472">Membrane</keyword>
<feature type="transmembrane region" description="Helical" evidence="2">
    <location>
        <begin position="27"/>
        <end position="48"/>
    </location>
</feature>
<evidence type="ECO:0000256" key="2">
    <source>
        <dbReference type="SAM" id="Phobius"/>
    </source>
</evidence>
<keyword evidence="2" id="KW-0812">Transmembrane</keyword>
<organism evidence="3 4">
    <name type="scientific">Friedmanniomyces simplex</name>
    <dbReference type="NCBI Taxonomy" id="329884"/>
    <lineage>
        <taxon>Eukaryota</taxon>
        <taxon>Fungi</taxon>
        <taxon>Dikarya</taxon>
        <taxon>Ascomycota</taxon>
        <taxon>Pezizomycotina</taxon>
        <taxon>Dothideomycetes</taxon>
        <taxon>Dothideomycetidae</taxon>
        <taxon>Mycosphaerellales</taxon>
        <taxon>Teratosphaeriaceae</taxon>
        <taxon>Friedmanniomyces</taxon>
    </lineage>
</organism>
<dbReference type="Proteomes" id="UP000309340">
    <property type="component" value="Unassembled WGS sequence"/>
</dbReference>
<reference evidence="3 4" key="1">
    <citation type="submission" date="2017-03" db="EMBL/GenBank/DDBJ databases">
        <title>Genomes of endolithic fungi from Antarctica.</title>
        <authorList>
            <person name="Coleine C."/>
            <person name="Masonjones S."/>
            <person name="Stajich J.E."/>
        </authorList>
    </citation>
    <scope>NUCLEOTIDE SEQUENCE [LARGE SCALE GENOMIC DNA]</scope>
    <source>
        <strain evidence="3 4">CCFEE 5184</strain>
    </source>
</reference>
<dbReference type="AlphaFoldDB" id="A0A4U0XXQ6"/>
<accession>A0A4U0XXQ6</accession>
<name>A0A4U0XXQ6_9PEZI</name>
<protein>
    <submittedName>
        <fullName evidence="3">Uncharacterized protein</fullName>
    </submittedName>
</protein>
<evidence type="ECO:0000313" key="4">
    <source>
        <dbReference type="Proteomes" id="UP000309340"/>
    </source>
</evidence>
<evidence type="ECO:0000313" key="3">
    <source>
        <dbReference type="EMBL" id="TKA82744.1"/>
    </source>
</evidence>
<dbReference type="EMBL" id="NAJQ01000026">
    <property type="protein sequence ID" value="TKA82744.1"/>
    <property type="molecule type" value="Genomic_DNA"/>
</dbReference>
<keyword evidence="2" id="KW-1133">Transmembrane helix</keyword>
<sequence>MFLDSWINYFRLSNSSRITGLSIHDPFAVAGFIMLLFLIPIALILLTVTARRSAESVWDGLRTDARFRGLRRSARRSMADANFANHSTARHSHRSDRATGGTLRVGFMLPEIPETPRTPRTADVQRVPETTPRTPYTPSTPSDTTLLLTGNPSAPSPPIGRPRVSLVPTPRLSDLPLPANYDFADVYERHRAMQRPPHLDISLEEADSKRRWTCEFQEELRVTAVEMV</sequence>
<feature type="compositionally biased region" description="Low complexity" evidence="1">
    <location>
        <begin position="128"/>
        <end position="148"/>
    </location>
</feature>
<keyword evidence="4" id="KW-1185">Reference proteome</keyword>
<feature type="region of interest" description="Disordered" evidence="1">
    <location>
        <begin position="112"/>
        <end position="148"/>
    </location>
</feature>
<comment type="caution">
    <text evidence="3">The sequence shown here is derived from an EMBL/GenBank/DDBJ whole genome shotgun (WGS) entry which is preliminary data.</text>
</comment>